<keyword evidence="6" id="KW-1185">Reference proteome</keyword>
<evidence type="ECO:0000256" key="4">
    <source>
        <dbReference type="SAM" id="Phobius"/>
    </source>
</evidence>
<dbReference type="SUPFAM" id="SSF103473">
    <property type="entry name" value="MFS general substrate transporter"/>
    <property type="match status" value="1"/>
</dbReference>
<sequence length="315" mass="34354">MAQGVQGVGSILSQLLAEKALFNGIVSSPSLIDVQWTYLAIALFDVCLALLFYYMPLPEANDQDLQMQSDDLEVWHYDTIFSPKIRLIYFSIGAAVFAQFCYVAAQESMSVWIGQLLSELAPRGSATLSNDNVVLVGHTTFTAGRFLFGALCLIIRPRILLLVVFAGSFAIMLFFFEGPIFPMVFAIGLRGMGRRTKIAAAGLTAAAAGGSIFPFVMLAIQRLQHHTTQYSYCVVIALFAAGIFYPIYLNMAPKARNQVDPRPMVAGPPIQKIGRKLSIIVNKLGSVGNGKGSPGLPIVEHRERSRQRESLGSEA</sequence>
<dbReference type="Proteomes" id="UP000005446">
    <property type="component" value="Unassembled WGS sequence"/>
</dbReference>
<gene>
    <name evidence="5" type="ORF">M7I_2896</name>
</gene>
<dbReference type="InterPro" id="IPR050375">
    <property type="entry name" value="MFS_TsgA-like"/>
</dbReference>
<feature type="compositionally biased region" description="Basic and acidic residues" evidence="3">
    <location>
        <begin position="299"/>
        <end position="315"/>
    </location>
</feature>
<dbReference type="AlphaFoldDB" id="H0EK10"/>
<dbReference type="OrthoDB" id="546893at2759"/>
<dbReference type="InParanoid" id="H0EK10"/>
<feature type="transmembrane region" description="Helical" evidence="4">
    <location>
        <begin position="36"/>
        <end position="55"/>
    </location>
</feature>
<name>H0EK10_GLAL7</name>
<feature type="transmembrane region" description="Helical" evidence="4">
    <location>
        <begin position="133"/>
        <end position="154"/>
    </location>
</feature>
<organism evidence="5 6">
    <name type="scientific">Glarea lozoyensis (strain ATCC 74030 / MF5533)</name>
    <dbReference type="NCBI Taxonomy" id="1104152"/>
    <lineage>
        <taxon>Eukaryota</taxon>
        <taxon>Fungi</taxon>
        <taxon>Dikarya</taxon>
        <taxon>Ascomycota</taxon>
        <taxon>Pezizomycotina</taxon>
        <taxon>Leotiomycetes</taxon>
        <taxon>Helotiales</taxon>
        <taxon>Helotiaceae</taxon>
        <taxon>Glarea</taxon>
    </lineage>
</organism>
<keyword evidence="4" id="KW-0812">Transmembrane</keyword>
<evidence type="ECO:0000256" key="3">
    <source>
        <dbReference type="SAM" id="MobiDB-lite"/>
    </source>
</evidence>
<feature type="transmembrane region" description="Helical" evidence="4">
    <location>
        <begin position="87"/>
        <end position="105"/>
    </location>
</feature>
<evidence type="ECO:0000256" key="2">
    <source>
        <dbReference type="ARBA" id="ARBA00022475"/>
    </source>
</evidence>
<dbReference type="Gene3D" id="1.20.1250.20">
    <property type="entry name" value="MFS general substrate transporter like domains"/>
    <property type="match status" value="2"/>
</dbReference>
<dbReference type="InterPro" id="IPR036259">
    <property type="entry name" value="MFS_trans_sf"/>
</dbReference>
<feature type="transmembrane region" description="Helical" evidence="4">
    <location>
        <begin position="230"/>
        <end position="248"/>
    </location>
</feature>
<dbReference type="GO" id="GO:0005886">
    <property type="term" value="C:plasma membrane"/>
    <property type="evidence" value="ECO:0007669"/>
    <property type="project" value="UniProtKB-SubCell"/>
</dbReference>
<accession>H0EK10</accession>
<keyword evidence="2" id="KW-1003">Cell membrane</keyword>
<protein>
    <recommendedName>
        <fullName evidence="7">L-fucose-proton symporter</fullName>
    </recommendedName>
</protein>
<evidence type="ECO:0000256" key="1">
    <source>
        <dbReference type="ARBA" id="ARBA00004429"/>
    </source>
</evidence>
<feature type="region of interest" description="Disordered" evidence="3">
    <location>
        <begin position="288"/>
        <end position="315"/>
    </location>
</feature>
<dbReference type="HOGENOM" id="CLU_882942_0_0_1"/>
<evidence type="ECO:0000313" key="6">
    <source>
        <dbReference type="Proteomes" id="UP000005446"/>
    </source>
</evidence>
<proteinExistence type="predicted"/>
<evidence type="ECO:0000313" key="5">
    <source>
        <dbReference type="EMBL" id="EHL01201.1"/>
    </source>
</evidence>
<comment type="caution">
    <text evidence="5">The sequence shown here is derived from an EMBL/GenBank/DDBJ whole genome shotgun (WGS) entry which is preliminary data.</text>
</comment>
<evidence type="ECO:0008006" key="7">
    <source>
        <dbReference type="Google" id="ProtNLM"/>
    </source>
</evidence>
<feature type="transmembrane region" description="Helical" evidence="4">
    <location>
        <begin position="198"/>
        <end position="218"/>
    </location>
</feature>
<keyword evidence="4" id="KW-0472">Membrane</keyword>
<comment type="subcellular location">
    <subcellularLocation>
        <location evidence="1">Cell inner membrane</location>
        <topology evidence="1">Multi-pass membrane protein</topology>
    </subcellularLocation>
</comment>
<feature type="transmembrane region" description="Helical" evidence="4">
    <location>
        <begin position="159"/>
        <end position="178"/>
    </location>
</feature>
<keyword evidence="4" id="KW-1133">Transmembrane helix</keyword>
<dbReference type="EMBL" id="AGUE01000060">
    <property type="protein sequence ID" value="EHL01201.1"/>
    <property type="molecule type" value="Genomic_DNA"/>
</dbReference>
<reference evidence="5 6" key="1">
    <citation type="journal article" date="2012" name="Eukaryot. Cell">
        <title>Genome sequence of the fungus Glarea lozoyensis: the first genome sequence of a species from the Helotiaceae family.</title>
        <authorList>
            <person name="Youssar L."/>
            <person name="Gruening B.A."/>
            <person name="Erxleben A."/>
            <person name="Guenther S."/>
            <person name="Huettel W."/>
        </authorList>
    </citation>
    <scope>NUCLEOTIDE SEQUENCE [LARGE SCALE GENOMIC DNA]</scope>
    <source>
        <strain evidence="6">ATCC 74030 / MF5533</strain>
    </source>
</reference>
<dbReference type="PANTHER" id="PTHR43702:SF13">
    <property type="entry name" value="MONOSACCHARIDE TRANSPORTER, PUTATIVE (AFU_ORTHOLOGUE AFUA_4G06630)-RELATED"/>
    <property type="match status" value="1"/>
</dbReference>
<dbReference type="PANTHER" id="PTHR43702">
    <property type="entry name" value="L-FUCOSE-PROTON SYMPORTER"/>
    <property type="match status" value="1"/>
</dbReference>